<dbReference type="InterPro" id="IPR053327">
    <property type="entry name" value="KIP"/>
</dbReference>
<dbReference type="AlphaFoldDB" id="A0A8X8ANZ7"/>
<name>A0A8X8ANZ7_POPTO</name>
<dbReference type="PANTHER" id="PTHR36001:SF2">
    <property type="entry name" value="CTAGE FAMILY PROTEIN-RELATED"/>
    <property type="match status" value="1"/>
</dbReference>
<organism evidence="3 4">
    <name type="scientific">Populus tomentosa</name>
    <name type="common">Chinese white poplar</name>
    <dbReference type="NCBI Taxonomy" id="118781"/>
    <lineage>
        <taxon>Eukaryota</taxon>
        <taxon>Viridiplantae</taxon>
        <taxon>Streptophyta</taxon>
        <taxon>Embryophyta</taxon>
        <taxon>Tracheophyta</taxon>
        <taxon>Spermatophyta</taxon>
        <taxon>Magnoliopsida</taxon>
        <taxon>eudicotyledons</taxon>
        <taxon>Gunneridae</taxon>
        <taxon>Pentapetalae</taxon>
        <taxon>rosids</taxon>
        <taxon>fabids</taxon>
        <taxon>Malpighiales</taxon>
        <taxon>Salicaceae</taxon>
        <taxon>Saliceae</taxon>
        <taxon>Populus</taxon>
    </lineage>
</organism>
<dbReference type="OrthoDB" id="763901at2759"/>
<keyword evidence="2" id="KW-0472">Membrane</keyword>
<keyword evidence="2" id="KW-1133">Transmembrane helix</keyword>
<comment type="caution">
    <text evidence="3">The sequence shown here is derived from an EMBL/GenBank/DDBJ whole genome shotgun (WGS) entry which is preliminary data.</text>
</comment>
<gene>
    <name evidence="3" type="ORF">POTOM_006290</name>
</gene>
<dbReference type="EMBL" id="JAAWWB010000002">
    <property type="protein sequence ID" value="KAG6790142.1"/>
    <property type="molecule type" value="Genomic_DNA"/>
</dbReference>
<accession>A0A8X8ANZ7</accession>
<proteinExistence type="predicted"/>
<reference evidence="3" key="1">
    <citation type="journal article" date="2020" name="bioRxiv">
        <title>Hybrid origin of Populus tomentosa Carr. identified through genome sequencing and phylogenomic analysis.</title>
        <authorList>
            <person name="An X."/>
            <person name="Gao K."/>
            <person name="Chen Z."/>
            <person name="Li J."/>
            <person name="Yang X."/>
            <person name="Yang X."/>
            <person name="Zhou J."/>
            <person name="Guo T."/>
            <person name="Zhao T."/>
            <person name="Huang S."/>
            <person name="Miao D."/>
            <person name="Khan W.U."/>
            <person name="Rao P."/>
            <person name="Ye M."/>
            <person name="Lei B."/>
            <person name="Liao W."/>
            <person name="Wang J."/>
            <person name="Ji L."/>
            <person name="Li Y."/>
            <person name="Guo B."/>
            <person name="Mustafa N.S."/>
            <person name="Li S."/>
            <person name="Yun Q."/>
            <person name="Keller S.R."/>
            <person name="Mao J."/>
            <person name="Zhang R."/>
            <person name="Strauss S.H."/>
        </authorList>
    </citation>
    <scope>NUCLEOTIDE SEQUENCE</scope>
    <source>
        <strain evidence="3">GM15</strain>
        <tissue evidence="3">Leaf</tissue>
    </source>
</reference>
<keyword evidence="2" id="KW-0812">Transmembrane</keyword>
<evidence type="ECO:0000256" key="2">
    <source>
        <dbReference type="SAM" id="Phobius"/>
    </source>
</evidence>
<feature type="coiled-coil region" evidence="1">
    <location>
        <begin position="28"/>
        <end position="62"/>
    </location>
</feature>
<evidence type="ECO:0000256" key="1">
    <source>
        <dbReference type="SAM" id="Coils"/>
    </source>
</evidence>
<evidence type="ECO:0000313" key="4">
    <source>
        <dbReference type="Proteomes" id="UP000886885"/>
    </source>
</evidence>
<feature type="transmembrane region" description="Helical" evidence="2">
    <location>
        <begin position="169"/>
        <end position="190"/>
    </location>
</feature>
<keyword evidence="4" id="KW-1185">Reference proteome</keyword>
<keyword evidence="1" id="KW-0175">Coiled coil</keyword>
<sequence>MAATDPQRQLLTLIRDFASEKSQGERRVVGLEKRIVELGCQLDAANAEMEEVKRFKENTELELKGYEFQLAFNDVSIQTLEARISMIQDEISSVGSEVEGLKDEEGASRDEFIRQMFELNTKISGMVQSCRSDQGLEEGVESSRLIWVYNLDVVAVVLHVEKKLRWFELVVVVFYLGLFVVDLGHGFGFLNLPPACKFGMYKLLVDNLSFQAEKGLESQKKSSIGTTAGDAACIEYCTALAAEPVCICLSLPGSSLMCGCFREKEGKKNLSFEQTSRHVDVIECAGCMGHHCKAEKKVVTDVDLRALKDVLAHVASQIIKEEQEYLAEENIQKQVQKEHVDLQRKVSLVDVIVKETEVLQDLTRYPYKHYIVWNWLSGHD</sequence>
<protein>
    <submittedName>
        <fullName evidence="3">Uncharacterized protein</fullName>
    </submittedName>
</protein>
<evidence type="ECO:0000313" key="3">
    <source>
        <dbReference type="EMBL" id="KAG6790142.1"/>
    </source>
</evidence>
<dbReference type="Proteomes" id="UP000886885">
    <property type="component" value="Chromosome 1D"/>
</dbReference>
<dbReference type="PANTHER" id="PTHR36001">
    <property type="entry name" value="CTAGE FAMILY PROTEIN-RELATED"/>
    <property type="match status" value="1"/>
</dbReference>